<dbReference type="AlphaFoldDB" id="K9F4Q0"/>
<dbReference type="EMBL" id="AKCU01000543">
    <property type="protein sequence ID" value="EKV04290.1"/>
    <property type="molecule type" value="Genomic_DNA"/>
</dbReference>
<evidence type="ECO:0000313" key="1">
    <source>
        <dbReference type="EMBL" id="EKV04290.1"/>
    </source>
</evidence>
<dbReference type="OrthoDB" id="74240at2759"/>
<dbReference type="VEuPathDB" id="FungiDB:PDIP_87980"/>
<reference evidence="2" key="1">
    <citation type="journal article" date="2012" name="BMC Genomics">
        <title>Genome sequence of the necrotrophic fungus Penicillium digitatum, the main postharvest pathogen of citrus.</title>
        <authorList>
            <person name="Marcet-Houben M."/>
            <person name="Ballester A.-R."/>
            <person name="de la Fuente B."/>
            <person name="Harries E."/>
            <person name="Marcos J.F."/>
            <person name="Gonzalez-Candelas L."/>
            <person name="Gabaldon T."/>
        </authorList>
    </citation>
    <scope>NUCLEOTIDE SEQUENCE [LARGE SCALE GENOMIC DNA]</scope>
    <source>
        <strain evidence="2">Pd1 / CECT 20795</strain>
    </source>
</reference>
<sequence length="94" mass="11076">MRPSHRFLAAISRSQPSKLKKPSISLDHFIQRQRVLSLWREIVRALISPLTSLIARAIYETNRYAQRSLLHQHGWSCTDMHVMSSSVIVEYRMW</sequence>
<dbReference type="Proteomes" id="UP000009886">
    <property type="component" value="Unassembled WGS sequence"/>
</dbReference>
<dbReference type="KEGG" id="pdp:PDIP_87980"/>
<dbReference type="HOGENOM" id="CLU_2386870_0_0_1"/>
<protein>
    <submittedName>
        <fullName evidence="1">Uncharacterized protein</fullName>
    </submittedName>
</protein>
<name>K9F4Q0_PEND1</name>
<accession>K9F4Q0</accession>
<evidence type="ECO:0000313" key="2">
    <source>
        <dbReference type="Proteomes" id="UP000009886"/>
    </source>
</evidence>
<gene>
    <name evidence="1" type="ORF">PDIP_87980</name>
</gene>
<organism evidence="1 2">
    <name type="scientific">Penicillium digitatum (strain Pd1 / CECT 20795)</name>
    <name type="common">Green mold</name>
    <dbReference type="NCBI Taxonomy" id="1170230"/>
    <lineage>
        <taxon>Eukaryota</taxon>
        <taxon>Fungi</taxon>
        <taxon>Dikarya</taxon>
        <taxon>Ascomycota</taxon>
        <taxon>Pezizomycotina</taxon>
        <taxon>Eurotiomycetes</taxon>
        <taxon>Eurotiomycetidae</taxon>
        <taxon>Eurotiales</taxon>
        <taxon>Aspergillaceae</taxon>
        <taxon>Penicillium</taxon>
    </lineage>
</organism>
<proteinExistence type="predicted"/>
<comment type="caution">
    <text evidence="1">The sequence shown here is derived from an EMBL/GenBank/DDBJ whole genome shotgun (WGS) entry which is preliminary data.</text>
</comment>